<comment type="subcellular location">
    <subcellularLocation>
        <location evidence="9">Cytoplasm</location>
    </subcellularLocation>
</comment>
<keyword evidence="2 9" id="KW-0479">Metal-binding</keyword>
<dbReference type="PRINTS" id="PR00990">
    <property type="entry name" value="RIBOKINASE"/>
</dbReference>
<comment type="caution">
    <text evidence="11">The sequence shown here is derived from an EMBL/GenBank/DDBJ whole genome shotgun (WGS) entry which is preliminary data.</text>
</comment>
<evidence type="ECO:0000256" key="5">
    <source>
        <dbReference type="ARBA" id="ARBA00022840"/>
    </source>
</evidence>
<dbReference type="RefSeq" id="WP_204978147.1">
    <property type="nucleotide sequence ID" value="NZ_JBHTII010000001.1"/>
</dbReference>
<dbReference type="PANTHER" id="PTHR10584">
    <property type="entry name" value="SUGAR KINASE"/>
    <property type="match status" value="1"/>
</dbReference>
<name>A0ABW3AHC9_9MICO</name>
<evidence type="ECO:0000256" key="6">
    <source>
        <dbReference type="ARBA" id="ARBA00022842"/>
    </source>
</evidence>
<feature type="binding site" evidence="9">
    <location>
        <begin position="211"/>
        <end position="216"/>
    </location>
    <ligand>
        <name>ATP</name>
        <dbReference type="ChEBI" id="CHEBI:30616"/>
    </ligand>
</feature>
<comment type="similarity">
    <text evidence="9">Belongs to the carbohydrate kinase PfkB family. Ribokinase subfamily.</text>
</comment>
<dbReference type="Proteomes" id="UP001597055">
    <property type="component" value="Unassembled WGS sequence"/>
</dbReference>
<evidence type="ECO:0000256" key="3">
    <source>
        <dbReference type="ARBA" id="ARBA00022741"/>
    </source>
</evidence>
<dbReference type="CDD" id="cd01174">
    <property type="entry name" value="ribokinase"/>
    <property type="match status" value="1"/>
</dbReference>
<comment type="caution">
    <text evidence="9">Lacks conserved residue(s) required for the propagation of feature annotation.</text>
</comment>
<comment type="activity regulation">
    <text evidence="9">Activated by a monovalent cation that binds near, but not in, the active site. The most likely occupant of the site in vivo is potassium. Ion binding induces a conformational change that may alter substrate affinity.</text>
</comment>
<keyword evidence="6 9" id="KW-0460">Magnesium</keyword>
<feature type="domain" description="Carbohydrate kinase PfkB" evidence="10">
    <location>
        <begin position="2"/>
        <end position="286"/>
    </location>
</feature>
<comment type="catalytic activity">
    <reaction evidence="9">
        <text>D-ribose + ATP = D-ribose 5-phosphate + ADP + H(+)</text>
        <dbReference type="Rhea" id="RHEA:13697"/>
        <dbReference type="ChEBI" id="CHEBI:15378"/>
        <dbReference type="ChEBI" id="CHEBI:30616"/>
        <dbReference type="ChEBI" id="CHEBI:47013"/>
        <dbReference type="ChEBI" id="CHEBI:78346"/>
        <dbReference type="ChEBI" id="CHEBI:456216"/>
        <dbReference type="EC" id="2.7.1.15"/>
    </reaction>
</comment>
<evidence type="ECO:0000256" key="8">
    <source>
        <dbReference type="ARBA" id="ARBA00023277"/>
    </source>
</evidence>
<feature type="binding site" evidence="9">
    <location>
        <position position="279"/>
    </location>
    <ligand>
        <name>K(+)</name>
        <dbReference type="ChEBI" id="CHEBI:29103"/>
    </ligand>
</feature>
<feature type="binding site" evidence="9">
    <location>
        <position position="277"/>
    </location>
    <ligand>
        <name>K(+)</name>
        <dbReference type="ChEBI" id="CHEBI:29103"/>
    </ligand>
</feature>
<evidence type="ECO:0000256" key="2">
    <source>
        <dbReference type="ARBA" id="ARBA00022723"/>
    </source>
</evidence>
<comment type="pathway">
    <text evidence="9">Carbohydrate metabolism; D-ribose degradation; D-ribose 5-phosphate from beta-D-ribopyranose: step 2/2.</text>
</comment>
<feature type="binding site" evidence="9">
    <location>
        <position position="137"/>
    </location>
    <ligand>
        <name>substrate</name>
    </ligand>
</feature>
<feature type="binding site" evidence="9">
    <location>
        <position position="283"/>
    </location>
    <ligand>
        <name>K(+)</name>
        <dbReference type="ChEBI" id="CHEBI:29103"/>
    </ligand>
</feature>
<feature type="binding site" evidence="9">
    <location>
        <position position="274"/>
    </location>
    <ligand>
        <name>K(+)</name>
        <dbReference type="ChEBI" id="CHEBI:29103"/>
    </ligand>
</feature>
<feature type="binding site" evidence="9">
    <location>
        <position position="181"/>
    </location>
    <ligand>
        <name>ATP</name>
        <dbReference type="ChEBI" id="CHEBI:30616"/>
    </ligand>
</feature>
<keyword evidence="4 9" id="KW-0418">Kinase</keyword>
<dbReference type="Pfam" id="PF00294">
    <property type="entry name" value="PfkB"/>
    <property type="match status" value="1"/>
</dbReference>
<comment type="subunit">
    <text evidence="9">Homodimer.</text>
</comment>
<keyword evidence="1 9" id="KW-0808">Transferase</keyword>
<dbReference type="EC" id="2.7.1.15" evidence="9"/>
<protein>
    <recommendedName>
        <fullName evidence="9">Ribokinase</fullName>
        <shortName evidence="9">RK</shortName>
        <ecNumber evidence="9">2.7.1.15</ecNumber>
    </recommendedName>
</protein>
<feature type="binding site" evidence="9">
    <location>
        <position position="240"/>
    </location>
    <ligand>
        <name>K(+)</name>
        <dbReference type="ChEBI" id="CHEBI:29103"/>
    </ligand>
</feature>
<evidence type="ECO:0000313" key="12">
    <source>
        <dbReference type="Proteomes" id="UP001597055"/>
    </source>
</evidence>
<dbReference type="EMBL" id="JBHTII010000001">
    <property type="protein sequence ID" value="MFD0790358.1"/>
    <property type="molecule type" value="Genomic_DNA"/>
</dbReference>
<keyword evidence="5 9" id="KW-0067">ATP-binding</keyword>
<dbReference type="InterPro" id="IPR011877">
    <property type="entry name" value="Ribokinase"/>
</dbReference>
<dbReference type="GO" id="GO:0004747">
    <property type="term" value="F:ribokinase activity"/>
    <property type="evidence" value="ECO:0007669"/>
    <property type="project" value="UniProtKB-EC"/>
</dbReference>
<gene>
    <name evidence="9" type="primary">rbsK</name>
    <name evidence="11" type="ORF">ACFQ0P_08110</name>
</gene>
<feature type="binding site" evidence="9">
    <location>
        <begin position="243"/>
        <end position="244"/>
    </location>
    <ligand>
        <name>ATP</name>
        <dbReference type="ChEBI" id="CHEBI:30616"/>
    </ligand>
</feature>
<keyword evidence="12" id="KW-1185">Reference proteome</keyword>
<feature type="binding site" evidence="9">
    <location>
        <position position="238"/>
    </location>
    <ligand>
        <name>K(+)</name>
        <dbReference type="ChEBI" id="CHEBI:29103"/>
    </ligand>
</feature>
<evidence type="ECO:0000313" key="11">
    <source>
        <dbReference type="EMBL" id="MFD0790358.1"/>
    </source>
</evidence>
<dbReference type="PANTHER" id="PTHR10584:SF166">
    <property type="entry name" value="RIBOKINASE"/>
    <property type="match status" value="1"/>
</dbReference>
<accession>A0ABW3AHC9</accession>
<dbReference type="InterPro" id="IPR029056">
    <property type="entry name" value="Ribokinase-like"/>
</dbReference>
<evidence type="ECO:0000256" key="1">
    <source>
        <dbReference type="ARBA" id="ARBA00022679"/>
    </source>
</evidence>
<feature type="binding site" evidence="9">
    <location>
        <begin position="39"/>
        <end position="43"/>
    </location>
    <ligand>
        <name>substrate</name>
    </ligand>
</feature>
<evidence type="ECO:0000256" key="7">
    <source>
        <dbReference type="ARBA" id="ARBA00022958"/>
    </source>
</evidence>
<feature type="binding site" evidence="9">
    <location>
        <begin position="11"/>
        <end position="13"/>
    </location>
    <ligand>
        <name>substrate</name>
    </ligand>
</feature>
<evidence type="ECO:0000256" key="4">
    <source>
        <dbReference type="ARBA" id="ARBA00022777"/>
    </source>
</evidence>
<dbReference type="InterPro" id="IPR002139">
    <property type="entry name" value="Ribo/fructo_kinase"/>
</dbReference>
<reference evidence="12" key="1">
    <citation type="journal article" date="2019" name="Int. J. Syst. Evol. Microbiol.">
        <title>The Global Catalogue of Microorganisms (GCM) 10K type strain sequencing project: providing services to taxonomists for standard genome sequencing and annotation.</title>
        <authorList>
            <consortium name="The Broad Institute Genomics Platform"/>
            <consortium name="The Broad Institute Genome Sequencing Center for Infectious Disease"/>
            <person name="Wu L."/>
            <person name="Ma J."/>
        </authorList>
    </citation>
    <scope>NUCLEOTIDE SEQUENCE [LARGE SCALE GENOMIC DNA]</scope>
    <source>
        <strain evidence="12">CCUG 54523</strain>
    </source>
</reference>
<keyword evidence="7 9" id="KW-0630">Potassium</keyword>
<comment type="cofactor">
    <cofactor evidence="9">
        <name>Mg(2+)</name>
        <dbReference type="ChEBI" id="CHEBI:18420"/>
    </cofactor>
    <text evidence="9">Requires a divalent cation, most likely magnesium in vivo, as an electrophilic catalyst to aid phosphoryl group transfer. It is the chelate of the metal and the nucleotide that is the actual substrate.</text>
</comment>
<keyword evidence="3 9" id="KW-0547">Nucleotide-binding</keyword>
<keyword evidence="9" id="KW-0963">Cytoplasm</keyword>
<evidence type="ECO:0000256" key="9">
    <source>
        <dbReference type="HAMAP-Rule" id="MF_01987"/>
    </source>
</evidence>
<dbReference type="InterPro" id="IPR011611">
    <property type="entry name" value="PfkB_dom"/>
</dbReference>
<comment type="function">
    <text evidence="9">Catalyzes the phosphorylation of ribose at O-5 in a reaction requiring ATP and magnesium. The resulting D-ribose-5-phosphate can then be used either for sythesis of nucleotides, histidine, and tryptophan, or as a component of the pentose phosphate pathway.</text>
</comment>
<evidence type="ECO:0000259" key="10">
    <source>
        <dbReference type="Pfam" id="PF00294"/>
    </source>
</evidence>
<proteinExistence type="inferred from homology"/>
<dbReference type="Gene3D" id="3.40.1190.20">
    <property type="match status" value="1"/>
</dbReference>
<keyword evidence="8 9" id="KW-0119">Carbohydrate metabolism</keyword>
<dbReference type="HAMAP" id="MF_01987">
    <property type="entry name" value="Ribokinase"/>
    <property type="match status" value="1"/>
</dbReference>
<feature type="active site" description="Proton acceptor" evidence="9">
    <location>
        <position position="244"/>
    </location>
</feature>
<feature type="binding site" evidence="9">
    <location>
        <position position="244"/>
    </location>
    <ligand>
        <name>substrate</name>
    </ligand>
</feature>
<sequence>MGRIVVVGSVNADLVARAPRRPRGGETLTGWGFRMGPGGKGLNQAVAAKRAGGDVALVAAVGADHFGDILRAAIVKEHIDARRVRVSLAPTGVAQITVTDDGENSIIVIPGANSDAHLTPEDEAMIDSASHVMVQLERPIELVRRTLERARRGGVSTVVTPAPVVEDFTPLLGLCDVVVANESEARALTGGRDVRESAVRLSAEERISIITRGASGCIIAVNGRIQHERSAPVVTAVDSTAAGDTFAGYLTAALAEGRDLASAVATATDAAALSVTRPGAVSSIPTAAEVEAFALR</sequence>
<organism evidence="11 12">
    <name type="scientific">Microbacterium insulae</name>
    <dbReference type="NCBI Taxonomy" id="483014"/>
    <lineage>
        <taxon>Bacteria</taxon>
        <taxon>Bacillati</taxon>
        <taxon>Actinomycetota</taxon>
        <taxon>Actinomycetes</taxon>
        <taxon>Micrococcales</taxon>
        <taxon>Microbacteriaceae</taxon>
        <taxon>Microbacterium</taxon>
    </lineage>
</organism>
<dbReference type="SUPFAM" id="SSF53613">
    <property type="entry name" value="Ribokinase-like"/>
    <property type="match status" value="1"/>
</dbReference>